<dbReference type="Pfam" id="PF01370">
    <property type="entry name" value="Epimerase"/>
    <property type="match status" value="1"/>
</dbReference>
<organism evidence="4 5">
    <name type="scientific">Photobacterium arenosum</name>
    <dbReference type="NCBI Taxonomy" id="2774143"/>
    <lineage>
        <taxon>Bacteria</taxon>
        <taxon>Pseudomonadati</taxon>
        <taxon>Pseudomonadota</taxon>
        <taxon>Gammaproteobacteria</taxon>
        <taxon>Vibrionales</taxon>
        <taxon>Vibrionaceae</taxon>
        <taxon>Photobacterium</taxon>
    </lineage>
</organism>
<evidence type="ECO:0000313" key="5">
    <source>
        <dbReference type="Proteomes" id="UP000649768"/>
    </source>
</evidence>
<dbReference type="Proteomes" id="UP000649768">
    <property type="component" value="Unassembled WGS sequence"/>
</dbReference>
<dbReference type="PANTHER" id="PTHR43103:SF3">
    <property type="entry name" value="ADP-L-GLYCERO-D-MANNO-HEPTOSE-6-EPIMERASE"/>
    <property type="match status" value="1"/>
</dbReference>
<reference evidence="4 5" key="1">
    <citation type="submission" date="2020-09" db="EMBL/GenBank/DDBJ databases">
        <title>Photobacterium sp. CAU 1568 isolated from sand of Sido Beach.</title>
        <authorList>
            <person name="Kim W."/>
        </authorList>
    </citation>
    <scope>NUCLEOTIDE SEQUENCE [LARGE SCALE GENOMIC DNA]</scope>
    <source>
        <strain evidence="4 5">CAU 1568</strain>
    </source>
</reference>
<comment type="caution">
    <text evidence="4">The sequence shown here is derived from an EMBL/GenBank/DDBJ whole genome shotgun (WGS) entry which is preliminary data.</text>
</comment>
<dbReference type="InterPro" id="IPR001509">
    <property type="entry name" value="Epimerase_deHydtase"/>
</dbReference>
<sequence length="321" mass="34760">MKIIITGGAGFLGAMLTDTLLQRYDNIERIKIVDRIAPDMSQFDSRVSAVVGDITHPADIDSLIDADTTHVFHLAAIVSSHAEEDFDLGMKVNLLATQLLLEKCRQVNPAIRFVFSSSLAVFGGELPDLIEPMTATQPSSSYGTQKAIGELLVNDYGRKGFVDAITVRLPTICIRPGAPNKAASSFVSGIIREPLKGETSNCTVEPTLPLWISSPETVIDNIIHASQLPAEAIKGYRTFNLPGIQVTPAEMIAAMTETVGAGFAERVSYDEDAAVARIVSSWPKAFNNASELTLGFKADKDFQSVLKAYLAKYPVREEEAI</sequence>
<dbReference type="PANTHER" id="PTHR43103">
    <property type="entry name" value="NUCLEOSIDE-DIPHOSPHATE-SUGAR EPIMERASE"/>
    <property type="match status" value="1"/>
</dbReference>
<dbReference type="Gene3D" id="3.90.25.10">
    <property type="entry name" value="UDP-galactose 4-epimerase, domain 1"/>
    <property type="match status" value="1"/>
</dbReference>
<dbReference type="RefSeq" id="WP_192016328.1">
    <property type="nucleotide sequence ID" value="NZ_JACYTP010000008.1"/>
</dbReference>
<evidence type="ECO:0000313" key="4">
    <source>
        <dbReference type="EMBL" id="MBD8513635.1"/>
    </source>
</evidence>
<evidence type="ECO:0000256" key="2">
    <source>
        <dbReference type="ARBA" id="ARBA00023277"/>
    </source>
</evidence>
<name>A0ABR9BPU6_9GAMM</name>
<dbReference type="Gene3D" id="3.40.50.720">
    <property type="entry name" value="NAD(P)-binding Rossmann-like Domain"/>
    <property type="match status" value="1"/>
</dbReference>
<dbReference type="SUPFAM" id="SSF51735">
    <property type="entry name" value="NAD(P)-binding Rossmann-fold domains"/>
    <property type="match status" value="1"/>
</dbReference>
<keyword evidence="1" id="KW-0521">NADP</keyword>
<feature type="domain" description="NAD-dependent epimerase/dehydratase" evidence="3">
    <location>
        <begin position="3"/>
        <end position="202"/>
    </location>
</feature>
<accession>A0ABR9BPU6</accession>
<proteinExistence type="predicted"/>
<evidence type="ECO:0000259" key="3">
    <source>
        <dbReference type="Pfam" id="PF01370"/>
    </source>
</evidence>
<protein>
    <submittedName>
        <fullName evidence="4">SDR family oxidoreductase</fullName>
    </submittedName>
</protein>
<keyword evidence="5" id="KW-1185">Reference proteome</keyword>
<keyword evidence="2" id="KW-0119">Carbohydrate metabolism</keyword>
<evidence type="ECO:0000256" key="1">
    <source>
        <dbReference type="ARBA" id="ARBA00022857"/>
    </source>
</evidence>
<dbReference type="CDD" id="cd05238">
    <property type="entry name" value="Gne_like_SDR_e"/>
    <property type="match status" value="1"/>
</dbReference>
<dbReference type="InterPro" id="IPR036291">
    <property type="entry name" value="NAD(P)-bd_dom_sf"/>
</dbReference>
<gene>
    <name evidence="4" type="ORF">IFO68_13220</name>
</gene>
<dbReference type="InterPro" id="IPR050005">
    <property type="entry name" value="DenD"/>
</dbReference>
<dbReference type="EMBL" id="JACYTP010000008">
    <property type="protein sequence ID" value="MBD8513635.1"/>
    <property type="molecule type" value="Genomic_DNA"/>
</dbReference>
<dbReference type="NCBIfam" id="NF043036">
    <property type="entry name" value="ErythonDh"/>
    <property type="match status" value="1"/>
</dbReference>